<feature type="transmembrane region" description="Helical" evidence="2">
    <location>
        <begin position="252"/>
        <end position="273"/>
    </location>
</feature>
<dbReference type="EMBL" id="JAZGSY010000265">
    <property type="protein sequence ID" value="KAL1837761.1"/>
    <property type="molecule type" value="Genomic_DNA"/>
</dbReference>
<proteinExistence type="predicted"/>
<dbReference type="Proteomes" id="UP001583172">
    <property type="component" value="Unassembled WGS sequence"/>
</dbReference>
<protein>
    <recommendedName>
        <fullName evidence="6">Mid2 domain-containing protein</fullName>
    </recommendedName>
</protein>
<keyword evidence="2" id="KW-1133">Transmembrane helix</keyword>
<organism evidence="4 5">
    <name type="scientific">Humicola insolens</name>
    <name type="common">Soft-rot fungus</name>
    <dbReference type="NCBI Taxonomy" id="85995"/>
    <lineage>
        <taxon>Eukaryota</taxon>
        <taxon>Fungi</taxon>
        <taxon>Dikarya</taxon>
        <taxon>Ascomycota</taxon>
        <taxon>Pezizomycotina</taxon>
        <taxon>Sordariomycetes</taxon>
        <taxon>Sordariomycetidae</taxon>
        <taxon>Sordariales</taxon>
        <taxon>Chaetomiaceae</taxon>
        <taxon>Mycothermus</taxon>
    </lineage>
</organism>
<accession>A0ABR3V8I2</accession>
<keyword evidence="2" id="KW-0472">Membrane</keyword>
<feature type="chain" id="PRO_5047130464" description="Mid2 domain-containing protein" evidence="3">
    <location>
        <begin position="17"/>
        <end position="376"/>
    </location>
</feature>
<keyword evidence="5" id="KW-1185">Reference proteome</keyword>
<feature type="region of interest" description="Disordered" evidence="1">
    <location>
        <begin position="173"/>
        <end position="245"/>
    </location>
</feature>
<evidence type="ECO:0008006" key="6">
    <source>
        <dbReference type="Google" id="ProtNLM"/>
    </source>
</evidence>
<feature type="region of interest" description="Disordered" evidence="1">
    <location>
        <begin position="312"/>
        <end position="376"/>
    </location>
</feature>
<reference evidence="4 5" key="1">
    <citation type="journal article" date="2024" name="Commun. Biol.">
        <title>Comparative genomic analysis of thermophilic fungi reveals convergent evolutionary adaptations and gene losses.</title>
        <authorList>
            <person name="Steindorff A.S."/>
            <person name="Aguilar-Pontes M.V."/>
            <person name="Robinson A.J."/>
            <person name="Andreopoulos B."/>
            <person name="LaButti K."/>
            <person name="Kuo A."/>
            <person name="Mondo S."/>
            <person name="Riley R."/>
            <person name="Otillar R."/>
            <person name="Haridas S."/>
            <person name="Lipzen A."/>
            <person name="Grimwood J."/>
            <person name="Schmutz J."/>
            <person name="Clum A."/>
            <person name="Reid I.D."/>
            <person name="Moisan M.C."/>
            <person name="Butler G."/>
            <person name="Nguyen T.T.M."/>
            <person name="Dewar K."/>
            <person name="Conant G."/>
            <person name="Drula E."/>
            <person name="Henrissat B."/>
            <person name="Hansel C."/>
            <person name="Singer S."/>
            <person name="Hutchinson M.I."/>
            <person name="de Vries R.P."/>
            <person name="Natvig D.O."/>
            <person name="Powell A.J."/>
            <person name="Tsang A."/>
            <person name="Grigoriev I.V."/>
        </authorList>
    </citation>
    <scope>NUCLEOTIDE SEQUENCE [LARGE SCALE GENOMIC DNA]</scope>
    <source>
        <strain evidence="4 5">CBS 620.91</strain>
    </source>
</reference>
<evidence type="ECO:0000256" key="2">
    <source>
        <dbReference type="SAM" id="Phobius"/>
    </source>
</evidence>
<feature type="compositionally biased region" description="Low complexity" evidence="1">
    <location>
        <begin position="207"/>
        <end position="231"/>
    </location>
</feature>
<feature type="compositionally biased region" description="Polar residues" evidence="1">
    <location>
        <begin position="173"/>
        <end position="182"/>
    </location>
</feature>
<evidence type="ECO:0000256" key="1">
    <source>
        <dbReference type="SAM" id="MobiDB-lite"/>
    </source>
</evidence>
<evidence type="ECO:0000313" key="4">
    <source>
        <dbReference type="EMBL" id="KAL1837761.1"/>
    </source>
</evidence>
<evidence type="ECO:0000313" key="5">
    <source>
        <dbReference type="Proteomes" id="UP001583172"/>
    </source>
</evidence>
<keyword evidence="3" id="KW-0732">Signal</keyword>
<feature type="signal peptide" evidence="3">
    <location>
        <begin position="1"/>
        <end position="16"/>
    </location>
</feature>
<keyword evidence="2" id="KW-0812">Transmembrane</keyword>
<evidence type="ECO:0000256" key="3">
    <source>
        <dbReference type="SAM" id="SignalP"/>
    </source>
</evidence>
<gene>
    <name evidence="4" type="ORF">VTJ49DRAFT_3425</name>
</gene>
<feature type="compositionally biased region" description="Low complexity" evidence="1">
    <location>
        <begin position="183"/>
        <end position="198"/>
    </location>
</feature>
<comment type="caution">
    <text evidence="4">The sequence shown here is derived from an EMBL/GenBank/DDBJ whole genome shotgun (WGS) entry which is preliminary data.</text>
</comment>
<name>A0ABR3V8I2_HUMIN</name>
<sequence length="376" mass="40548">MRLLPLLAWLPTPALALMQFINPPKAGPVGDLRGIQTYEVGSFLEVIWTAGEPGKATSITLWQLDPVTTEWFGPLEYVIRMLITRIHDVQGPMLTQIIKENTVDTTSFSWVVGTRKDLSVSNLFSMSLFEAGQTSPDSNSRYFYIVRPGQKPVQPNVTTSSVARIQTVSTISTSARIPSATGTSTSSSEQPSSTSESSSSKDDDDNNNTSTHKPITTATEPTDTTPTSFPTDSARLTDDSSTSDGLTTTAKITIGILVPFGVILGAVVMYLWLASRRKRDLEAQHPPWSGQQQNVNVNLGAPFAGFYKPETASVETRASPAPDHQRNDGANREGSANPGSGIGGGYGYPYPTVTTAREDERPGLAELPGSWEHGQQ</sequence>